<proteinExistence type="inferred from homology"/>
<evidence type="ECO:0000256" key="4">
    <source>
        <dbReference type="ARBA" id="ARBA00022692"/>
    </source>
</evidence>
<keyword evidence="4 7" id="KW-0812">Transmembrane</keyword>
<dbReference type="GO" id="GO:0055085">
    <property type="term" value="P:transmembrane transport"/>
    <property type="evidence" value="ECO:0007669"/>
    <property type="project" value="InterPro"/>
</dbReference>
<dbReference type="PATRIC" id="fig|1423815.3.peg.2010"/>
<evidence type="ECO:0000256" key="1">
    <source>
        <dbReference type="ARBA" id="ARBA00004651"/>
    </source>
</evidence>
<evidence type="ECO:0000313" key="9">
    <source>
        <dbReference type="EMBL" id="KRL67369.1"/>
    </source>
</evidence>
<evidence type="ECO:0000259" key="8">
    <source>
        <dbReference type="PROSITE" id="PS50928"/>
    </source>
</evidence>
<comment type="subcellular location">
    <subcellularLocation>
        <location evidence="1 7">Cell membrane</location>
        <topology evidence="1 7">Multi-pass membrane protein</topology>
    </subcellularLocation>
</comment>
<gene>
    <name evidence="9" type="ORF">FC27_GL001959</name>
</gene>
<dbReference type="InterPro" id="IPR051393">
    <property type="entry name" value="ABC_transporter_permease"/>
</dbReference>
<dbReference type="InterPro" id="IPR000515">
    <property type="entry name" value="MetI-like"/>
</dbReference>
<evidence type="ECO:0000256" key="7">
    <source>
        <dbReference type="RuleBase" id="RU363032"/>
    </source>
</evidence>
<feature type="transmembrane region" description="Helical" evidence="7">
    <location>
        <begin position="92"/>
        <end position="117"/>
    </location>
</feature>
<dbReference type="EMBL" id="AZFA01000006">
    <property type="protein sequence ID" value="KRL67369.1"/>
    <property type="molecule type" value="Genomic_DNA"/>
</dbReference>
<dbReference type="PROSITE" id="PS50928">
    <property type="entry name" value="ABC_TM1"/>
    <property type="match status" value="1"/>
</dbReference>
<dbReference type="STRING" id="1423815.FC27_GL001959"/>
<protein>
    <submittedName>
        <fullName evidence="9">ABC transporter</fullName>
    </submittedName>
</protein>
<dbReference type="RefSeq" id="WP_010625256.1">
    <property type="nucleotide sequence ID" value="NZ_AZFA01000006.1"/>
</dbReference>
<dbReference type="OrthoDB" id="9787541at2"/>
<dbReference type="Pfam" id="PF00528">
    <property type="entry name" value="BPD_transp_1"/>
    <property type="match status" value="1"/>
</dbReference>
<dbReference type="PANTHER" id="PTHR30193">
    <property type="entry name" value="ABC TRANSPORTER PERMEASE PROTEIN"/>
    <property type="match status" value="1"/>
</dbReference>
<dbReference type="Gene3D" id="1.10.3720.10">
    <property type="entry name" value="MetI-like"/>
    <property type="match status" value="1"/>
</dbReference>
<reference evidence="9 10" key="1">
    <citation type="journal article" date="2015" name="Genome Announc.">
        <title>Expanding the biotechnology potential of lactobacilli through comparative genomics of 213 strains and associated genera.</title>
        <authorList>
            <person name="Sun Z."/>
            <person name="Harris H.M."/>
            <person name="McCann A."/>
            <person name="Guo C."/>
            <person name="Argimon S."/>
            <person name="Zhang W."/>
            <person name="Yang X."/>
            <person name="Jeffery I.B."/>
            <person name="Cooney J.C."/>
            <person name="Kagawa T.F."/>
            <person name="Liu W."/>
            <person name="Song Y."/>
            <person name="Salvetti E."/>
            <person name="Wrobel A."/>
            <person name="Rasinkangas P."/>
            <person name="Parkhill J."/>
            <person name="Rea M.C."/>
            <person name="O'Sullivan O."/>
            <person name="Ritari J."/>
            <person name="Douillard F.P."/>
            <person name="Paul Ross R."/>
            <person name="Yang R."/>
            <person name="Briner A.E."/>
            <person name="Felis G.E."/>
            <person name="de Vos W.M."/>
            <person name="Barrangou R."/>
            <person name="Klaenhammer T.R."/>
            <person name="Caufield P.W."/>
            <person name="Cui Y."/>
            <person name="Zhang H."/>
            <person name="O'Toole P.W."/>
        </authorList>
    </citation>
    <scope>NUCLEOTIDE SEQUENCE [LARGE SCALE GENOMIC DNA]</scope>
    <source>
        <strain evidence="9 10">DSM 14857</strain>
    </source>
</reference>
<evidence type="ECO:0000256" key="5">
    <source>
        <dbReference type="ARBA" id="ARBA00022989"/>
    </source>
</evidence>
<evidence type="ECO:0000313" key="10">
    <source>
        <dbReference type="Proteomes" id="UP000051647"/>
    </source>
</evidence>
<dbReference type="GO" id="GO:0005886">
    <property type="term" value="C:plasma membrane"/>
    <property type="evidence" value="ECO:0007669"/>
    <property type="project" value="UniProtKB-SubCell"/>
</dbReference>
<sequence length="314" mass="34975">MLKTPATSEVASEKKSVSKKKFVFRLNANDKYFSMFFLGPSLLLLGLFVFYPLFKTLYISMFLTDTFGNTTVFTGLQNYVNLISSADFMNSLFVTLIYVLAVTVLTITMGLLLANLASKKLPGIGIFRTLYSMTMGVSVAVAAIFWLFMFNPSTGFFALVSNALKLTPINWLTDPKNAMLAVIITTVWMNLGFTFLILLGSIESVPRSLYEAAEVEGASSSRQFFKITLPMISPTLFFVSTITIIDAFKSFGLIDLITKGGPTNATNMLVYRIYKDAFYSGNYAKSSTEAIILTVIIAFFTLIQFKFLEKKVNY</sequence>
<dbReference type="PANTHER" id="PTHR30193:SF37">
    <property type="entry name" value="INNER MEMBRANE ABC TRANSPORTER PERMEASE PROTEIN YCJO"/>
    <property type="match status" value="1"/>
</dbReference>
<keyword evidence="6 7" id="KW-0472">Membrane</keyword>
<keyword evidence="5 7" id="KW-1133">Transmembrane helix</keyword>
<feature type="transmembrane region" description="Helical" evidence="7">
    <location>
        <begin position="32"/>
        <end position="54"/>
    </location>
</feature>
<dbReference type="eggNOG" id="COG1175">
    <property type="taxonomic scope" value="Bacteria"/>
</dbReference>
<dbReference type="Proteomes" id="UP000051647">
    <property type="component" value="Unassembled WGS sequence"/>
</dbReference>
<feature type="transmembrane region" description="Helical" evidence="7">
    <location>
        <begin position="178"/>
        <end position="199"/>
    </location>
</feature>
<feature type="transmembrane region" description="Helical" evidence="7">
    <location>
        <begin position="129"/>
        <end position="149"/>
    </location>
</feature>
<feature type="transmembrane region" description="Helical" evidence="7">
    <location>
        <begin position="227"/>
        <end position="245"/>
    </location>
</feature>
<evidence type="ECO:0000256" key="2">
    <source>
        <dbReference type="ARBA" id="ARBA00022448"/>
    </source>
</evidence>
<comment type="caution">
    <text evidence="9">The sequence shown here is derived from an EMBL/GenBank/DDBJ whole genome shotgun (WGS) entry which is preliminary data.</text>
</comment>
<keyword evidence="3" id="KW-1003">Cell membrane</keyword>
<dbReference type="SUPFAM" id="SSF161098">
    <property type="entry name" value="MetI-like"/>
    <property type="match status" value="1"/>
</dbReference>
<dbReference type="InterPro" id="IPR035906">
    <property type="entry name" value="MetI-like_sf"/>
</dbReference>
<evidence type="ECO:0000256" key="3">
    <source>
        <dbReference type="ARBA" id="ARBA00022475"/>
    </source>
</evidence>
<dbReference type="AlphaFoldDB" id="A0A0R1SF49"/>
<accession>A0A0R1SF49</accession>
<comment type="similarity">
    <text evidence="7">Belongs to the binding-protein-dependent transport system permease family.</text>
</comment>
<organism evidence="9 10">
    <name type="scientific">Companilactobacillus versmoldensis DSM 14857 = KCTC 3814</name>
    <dbReference type="NCBI Taxonomy" id="1423815"/>
    <lineage>
        <taxon>Bacteria</taxon>
        <taxon>Bacillati</taxon>
        <taxon>Bacillota</taxon>
        <taxon>Bacilli</taxon>
        <taxon>Lactobacillales</taxon>
        <taxon>Lactobacillaceae</taxon>
        <taxon>Companilactobacillus</taxon>
    </lineage>
</organism>
<feature type="transmembrane region" description="Helical" evidence="7">
    <location>
        <begin position="290"/>
        <end position="308"/>
    </location>
</feature>
<keyword evidence="2 7" id="KW-0813">Transport</keyword>
<name>A0A0R1SF49_9LACO</name>
<feature type="domain" description="ABC transmembrane type-1" evidence="8">
    <location>
        <begin position="92"/>
        <end position="304"/>
    </location>
</feature>
<keyword evidence="10" id="KW-1185">Reference proteome</keyword>
<evidence type="ECO:0000256" key="6">
    <source>
        <dbReference type="ARBA" id="ARBA00023136"/>
    </source>
</evidence>
<dbReference type="CDD" id="cd06261">
    <property type="entry name" value="TM_PBP2"/>
    <property type="match status" value="1"/>
</dbReference>